<gene>
    <name evidence="2" type="ORF">JP36_00105</name>
    <name evidence="3" type="ORF">QV05_08725</name>
</gene>
<feature type="transmembrane region" description="Helical" evidence="1">
    <location>
        <begin position="12"/>
        <end position="35"/>
    </location>
</feature>
<proteinExistence type="predicted"/>
<dbReference type="Proteomes" id="UP000030539">
    <property type="component" value="Unassembled WGS sequence"/>
</dbReference>
<keyword evidence="5" id="KW-1185">Reference proteome</keyword>
<feature type="transmembrane region" description="Helical" evidence="1">
    <location>
        <begin position="55"/>
        <end position="78"/>
    </location>
</feature>
<organism evidence="2 4">
    <name type="scientific">Gallibacterium genomosp. 1</name>
    <dbReference type="NCBI Taxonomy" id="155515"/>
    <lineage>
        <taxon>Bacteria</taxon>
        <taxon>Pseudomonadati</taxon>
        <taxon>Pseudomonadota</taxon>
        <taxon>Gammaproteobacteria</taxon>
        <taxon>Pasteurellales</taxon>
        <taxon>Pasteurellaceae</taxon>
        <taxon>Gallibacterium</taxon>
    </lineage>
</organism>
<feature type="transmembrane region" description="Helical" evidence="1">
    <location>
        <begin position="154"/>
        <end position="177"/>
    </location>
</feature>
<evidence type="ECO:0000313" key="5">
    <source>
        <dbReference type="Proteomes" id="UP000092594"/>
    </source>
</evidence>
<keyword evidence="1" id="KW-0472">Membrane</keyword>
<evidence type="ECO:0000313" key="3">
    <source>
        <dbReference type="EMBL" id="OBW99966.1"/>
    </source>
</evidence>
<dbReference type="PATRIC" id="fig|155515.6.peg.1800"/>
<accession>A0A0A2Y4L4</accession>
<evidence type="ECO:0000313" key="4">
    <source>
        <dbReference type="Proteomes" id="UP000030539"/>
    </source>
</evidence>
<dbReference type="RefSeq" id="WP_039170707.1">
    <property type="nucleotide sequence ID" value="NZ_JPXX01000001.1"/>
</dbReference>
<keyword evidence="1" id="KW-0812">Transmembrane</keyword>
<protein>
    <submittedName>
        <fullName evidence="2">Uncharacterized protein</fullName>
    </submittedName>
</protein>
<dbReference type="Proteomes" id="UP000092594">
    <property type="component" value="Unassembled WGS sequence"/>
</dbReference>
<evidence type="ECO:0000256" key="1">
    <source>
        <dbReference type="SAM" id="Phobius"/>
    </source>
</evidence>
<dbReference type="EMBL" id="JTJQ01000027">
    <property type="protein sequence ID" value="OBW99966.1"/>
    <property type="molecule type" value="Genomic_DNA"/>
</dbReference>
<comment type="caution">
    <text evidence="2">The sequence shown here is derived from an EMBL/GenBank/DDBJ whole genome shotgun (WGS) entry which is preliminary data.</text>
</comment>
<reference evidence="3 5" key="2">
    <citation type="submission" date="2014-11" db="EMBL/GenBank/DDBJ databases">
        <title>Pan-genome of Gallibacterium spp.</title>
        <authorList>
            <person name="Kudirkiene E."/>
            <person name="Bojesen A.M."/>
        </authorList>
    </citation>
    <scope>NUCLEOTIDE SEQUENCE [LARGE SCALE GENOMIC DNA]</scope>
    <source>
        <strain evidence="3 5">Gerl. 2740/89</strain>
    </source>
</reference>
<dbReference type="eggNOG" id="ENOG502Z89X">
    <property type="taxonomic scope" value="Bacteria"/>
</dbReference>
<evidence type="ECO:0000313" key="2">
    <source>
        <dbReference type="EMBL" id="KGQ39606.1"/>
    </source>
</evidence>
<reference evidence="2 4" key="1">
    <citation type="submission" date="2014-08" db="EMBL/GenBank/DDBJ databases">
        <title>Chaperone-usher fimbriae in a diverse selection of Gallibacterium genomes.</title>
        <authorList>
            <person name="Kudirkiene E."/>
            <person name="Bager R.J."/>
            <person name="Johnson T.J."/>
            <person name="Bojesen A.M."/>
        </authorList>
    </citation>
    <scope>NUCLEOTIDE SEQUENCE [LARGE SCALE GENOMIC DNA]</scope>
    <source>
        <strain evidence="2 4">CCM5974</strain>
    </source>
</reference>
<keyword evidence="1" id="KW-1133">Transmembrane helix</keyword>
<feature type="transmembrane region" description="Helical" evidence="1">
    <location>
        <begin position="116"/>
        <end position="133"/>
    </location>
</feature>
<sequence length="248" mass="28409">MKSLNHLINSSILMAYLICLGWSIAYVCGWARAYYYGYSWELVEVGTSNIARSLGYVVFFSIIITIFYSCGMYVLHLVKKYCPQDIVRSIRLFIVLTTVLSPIAVVLFLFMKEIDYTPIIIYLLLSIPTSIVFNKTVSTFRLQDLIQIINRQKINAMLVMSAVYIYFILSAFLVGYVSPILISEYATILFEGQPYYVLSTNNNILILSKSLERDNKQFFVFPCQLSPNRLCSLNMIDTEKTGVTLCNK</sequence>
<dbReference type="AlphaFoldDB" id="A0A0A2Y4L4"/>
<feature type="transmembrane region" description="Helical" evidence="1">
    <location>
        <begin position="90"/>
        <end position="110"/>
    </location>
</feature>
<name>A0A0A2Y4L4_9PAST</name>
<dbReference type="EMBL" id="JPXX01000001">
    <property type="protein sequence ID" value="KGQ39606.1"/>
    <property type="molecule type" value="Genomic_DNA"/>
</dbReference>